<feature type="domain" description="DNA-directed RNA polymerase RpoA/D/Rpb3-type" evidence="5">
    <location>
        <begin position="12"/>
        <end position="245"/>
    </location>
</feature>
<evidence type="ECO:0000256" key="3">
    <source>
        <dbReference type="ARBA" id="ARBA00025804"/>
    </source>
</evidence>
<name>A0A8T5GEP4_9ARCH</name>
<evidence type="ECO:0000256" key="2">
    <source>
        <dbReference type="ARBA" id="ARBA00023163"/>
    </source>
</evidence>
<dbReference type="SUPFAM" id="SSF56553">
    <property type="entry name" value="Insert subdomain of RNA polymerase alpha subunit"/>
    <property type="match status" value="1"/>
</dbReference>
<dbReference type="InterPro" id="IPR011263">
    <property type="entry name" value="DNA-dir_RNA_pol_RpoA/D/Rpb3"/>
</dbReference>
<comment type="subunit">
    <text evidence="4">Part of the RNA polymerase complex.</text>
</comment>
<evidence type="ECO:0000256" key="1">
    <source>
        <dbReference type="ARBA" id="ARBA00022478"/>
    </source>
</evidence>
<dbReference type="EC" id="2.7.7.6" evidence="4"/>
<keyword evidence="1 4" id="KW-0240">DNA-directed RNA polymerase</keyword>
<comment type="catalytic activity">
    <reaction evidence="4">
        <text>RNA(n) + a ribonucleoside 5'-triphosphate = RNA(n+1) + diphosphate</text>
        <dbReference type="Rhea" id="RHEA:21248"/>
        <dbReference type="Rhea" id="RHEA-COMP:14527"/>
        <dbReference type="Rhea" id="RHEA-COMP:17342"/>
        <dbReference type="ChEBI" id="CHEBI:33019"/>
        <dbReference type="ChEBI" id="CHEBI:61557"/>
        <dbReference type="ChEBI" id="CHEBI:140395"/>
        <dbReference type="EC" id="2.7.7.6"/>
    </reaction>
</comment>
<evidence type="ECO:0000313" key="7">
    <source>
        <dbReference type="Proteomes" id="UP000722459"/>
    </source>
</evidence>
<dbReference type="Pfam" id="PF01193">
    <property type="entry name" value="RNA_pol_L"/>
    <property type="match status" value="1"/>
</dbReference>
<dbReference type="InterPro" id="IPR036603">
    <property type="entry name" value="RBP11-like"/>
</dbReference>
<dbReference type="InterPro" id="IPR022842">
    <property type="entry name" value="RNAP_Rpo3/Rpb3/RPAC1"/>
</dbReference>
<evidence type="ECO:0000313" key="6">
    <source>
        <dbReference type="EMBL" id="MBT4870604.1"/>
    </source>
</evidence>
<comment type="caution">
    <text evidence="6">The sequence shown here is derived from an EMBL/GenBank/DDBJ whole genome shotgun (WGS) entry which is preliminary data.</text>
</comment>
<dbReference type="Proteomes" id="UP000722459">
    <property type="component" value="Unassembled WGS sequence"/>
</dbReference>
<comment type="caution">
    <text evidence="4">Lacks conserved residue(s) required for the propagation of feature annotation.</text>
</comment>
<dbReference type="SUPFAM" id="SSF55257">
    <property type="entry name" value="RBP11-like subunits of RNA polymerase"/>
    <property type="match status" value="1"/>
</dbReference>
<proteinExistence type="inferred from homology"/>
<dbReference type="AlphaFoldDB" id="A0A8T5GEP4"/>
<dbReference type="NCBIfam" id="NF001988">
    <property type="entry name" value="PRK00783.1"/>
    <property type="match status" value="1"/>
</dbReference>
<dbReference type="InterPro" id="IPR001514">
    <property type="entry name" value="DNA-dir_RNA_pol_30-40kDasu_CS"/>
</dbReference>
<gene>
    <name evidence="4" type="primary">rpo3</name>
    <name evidence="4" type="synonym">rpoD</name>
    <name evidence="6" type="ORF">HON47_03460</name>
</gene>
<keyword evidence="4 6" id="KW-0808">Transferase</keyword>
<dbReference type="GO" id="GO:0003677">
    <property type="term" value="F:DNA binding"/>
    <property type="evidence" value="ECO:0007669"/>
    <property type="project" value="UniProtKB-UniRule"/>
</dbReference>
<dbReference type="Gene3D" id="2.170.120.12">
    <property type="entry name" value="DNA-directed RNA polymerase, insert domain"/>
    <property type="match status" value="1"/>
</dbReference>
<dbReference type="GO" id="GO:0000428">
    <property type="term" value="C:DNA-directed RNA polymerase complex"/>
    <property type="evidence" value="ECO:0007669"/>
    <property type="project" value="UniProtKB-KW"/>
</dbReference>
<protein>
    <recommendedName>
        <fullName evidence="4">DNA-directed RNA polymerase subunit Rpo3</fullName>
        <ecNumber evidence="4">2.7.7.6</ecNumber>
    </recommendedName>
    <alternativeName>
        <fullName evidence="4">DNA-directed RNA polymerase subunit D</fullName>
    </alternativeName>
</protein>
<reference evidence="6" key="1">
    <citation type="journal article" date="2021" name="ISME J.">
        <title>Mercury methylation by metabolically versatile and cosmopolitan marine bacteria.</title>
        <authorList>
            <person name="Lin H."/>
            <person name="Ascher D.B."/>
            <person name="Myung Y."/>
            <person name="Lamborg C.H."/>
            <person name="Hallam S.J."/>
            <person name="Gionfriddo C.M."/>
            <person name="Holt K.E."/>
            <person name="Moreau J.W."/>
        </authorList>
    </citation>
    <scope>NUCLEOTIDE SEQUENCE</scope>
    <source>
        <strain evidence="6">SI075_bin30</strain>
    </source>
</reference>
<dbReference type="Gene3D" id="3.30.1360.10">
    <property type="entry name" value="RNA polymerase, RBP11-like subunit"/>
    <property type="match status" value="1"/>
</dbReference>
<dbReference type="EMBL" id="JABJNZ010000046">
    <property type="protein sequence ID" value="MBT4870604.1"/>
    <property type="molecule type" value="Genomic_DNA"/>
</dbReference>
<dbReference type="GO" id="GO:0003899">
    <property type="term" value="F:DNA-directed RNA polymerase activity"/>
    <property type="evidence" value="ECO:0007669"/>
    <property type="project" value="UniProtKB-UniRule"/>
</dbReference>
<organism evidence="6 7">
    <name type="scientific">Candidatus Iainarchaeum sp</name>
    <dbReference type="NCBI Taxonomy" id="3101447"/>
    <lineage>
        <taxon>Archaea</taxon>
        <taxon>Candidatus Iainarchaeota</taxon>
        <taxon>Candidatus Iainarchaeia</taxon>
        <taxon>Candidatus Iainarchaeales</taxon>
        <taxon>Candidatus Iainarchaeaceae</taxon>
        <taxon>Candidatus Iainarchaeum</taxon>
    </lineage>
</organism>
<dbReference type="PANTHER" id="PTHR11800:SF2">
    <property type="entry name" value="DNA-DIRECTED RNA POLYMERASE II SUBUNIT RPB3"/>
    <property type="match status" value="1"/>
</dbReference>
<keyword evidence="2 4" id="KW-0804">Transcription</keyword>
<sequence>MDIKKVFEEGNLSKYLIKGVSPAFMNAVRRTIINNVPCLAVDEVTFYENDSVVFDEMLANRLGLLPIKTDVKAYKIGDTVKLVLEKAGPCDVTSKDIKCTDPKIEIVDKKIIITKLGKEERVKLEMTAKMSVGSEHARFQPAIVSFNELPKINNNSSHKNTKELIEAMPKGTIEEKAGKLFLLDPYNIKTQNQFENILEKFGVELEYTKDEFVLSLETTGQLSSIEVINSALDQLNTKLDELNKEIKKA</sequence>
<keyword evidence="4" id="KW-0963">Cytoplasm</keyword>
<dbReference type="InterPro" id="IPR036643">
    <property type="entry name" value="RNApol_insert_sf"/>
</dbReference>
<dbReference type="HAMAP" id="MF_00320">
    <property type="entry name" value="RNApol_arch_Rpo3"/>
    <property type="match status" value="1"/>
</dbReference>
<dbReference type="GO" id="GO:0046983">
    <property type="term" value="F:protein dimerization activity"/>
    <property type="evidence" value="ECO:0007669"/>
    <property type="project" value="InterPro"/>
</dbReference>
<comment type="function">
    <text evidence="4">DNA-dependent RNA polymerase (RNAP) catalyzes the transcription of DNA into RNA using the four ribonucleoside triphosphates as substrates.</text>
</comment>
<dbReference type="SMART" id="SM00662">
    <property type="entry name" value="RPOLD"/>
    <property type="match status" value="1"/>
</dbReference>
<dbReference type="Gene3D" id="3.30.70.3110">
    <property type="match status" value="1"/>
</dbReference>
<evidence type="ECO:0000256" key="4">
    <source>
        <dbReference type="HAMAP-Rule" id="MF_00320"/>
    </source>
</evidence>
<dbReference type="InterPro" id="IPR050518">
    <property type="entry name" value="Rpo3/RPB3_RNA_Pol_subunit"/>
</dbReference>
<dbReference type="Pfam" id="PF01000">
    <property type="entry name" value="RNA_pol_A_bac"/>
    <property type="match status" value="1"/>
</dbReference>
<dbReference type="PROSITE" id="PS00446">
    <property type="entry name" value="RNA_POL_D_30KD"/>
    <property type="match status" value="1"/>
</dbReference>
<comment type="subcellular location">
    <subcellularLocation>
        <location evidence="4">Cytoplasm</location>
    </subcellularLocation>
</comment>
<keyword evidence="4 6" id="KW-0548">Nucleotidyltransferase</keyword>
<dbReference type="GO" id="GO:0005737">
    <property type="term" value="C:cytoplasm"/>
    <property type="evidence" value="ECO:0007669"/>
    <property type="project" value="UniProtKB-SubCell"/>
</dbReference>
<dbReference type="PANTHER" id="PTHR11800">
    <property type="entry name" value="DNA-DIRECTED RNA POLYMERASE"/>
    <property type="match status" value="1"/>
</dbReference>
<dbReference type="InterPro" id="IPR011262">
    <property type="entry name" value="DNA-dir_RNA_pol_insert"/>
</dbReference>
<comment type="similarity">
    <text evidence="3 4">Belongs to the archaeal Rpo3/eukaryotic RPB3 RNA polymerase subunit family.</text>
</comment>
<accession>A0A8T5GEP4</accession>
<evidence type="ECO:0000259" key="5">
    <source>
        <dbReference type="SMART" id="SM00662"/>
    </source>
</evidence>
<dbReference type="GO" id="GO:0006351">
    <property type="term" value="P:DNA-templated transcription"/>
    <property type="evidence" value="ECO:0007669"/>
    <property type="project" value="UniProtKB-UniRule"/>
</dbReference>